<comment type="similarity">
    <text evidence="1">Belongs to the carbohydrate kinase PfkB family.</text>
</comment>
<dbReference type="EMBL" id="BAAAPM010000003">
    <property type="protein sequence ID" value="GAA1719767.1"/>
    <property type="molecule type" value="Genomic_DNA"/>
</dbReference>
<keyword evidence="3" id="KW-0418">Kinase</keyword>
<organism evidence="5 6">
    <name type="scientific">Isoptericola hypogeus</name>
    <dbReference type="NCBI Taxonomy" id="300179"/>
    <lineage>
        <taxon>Bacteria</taxon>
        <taxon>Bacillati</taxon>
        <taxon>Actinomycetota</taxon>
        <taxon>Actinomycetes</taxon>
        <taxon>Micrococcales</taxon>
        <taxon>Promicromonosporaceae</taxon>
        <taxon>Isoptericola</taxon>
    </lineage>
</organism>
<sequence>MTSTDVLVAGPASWNRIVHVDALPDPTPHTVFARDSYDTIGGTSAGKALNLAALGRTVALRTVLGADDEGRRVRDAMAGAAGAGVRLIAEPSADGRSESHLNLMAPGGGRLSVYLRAPGDVPAAGPLWDETLAALDAARAVVVDLAAHSLPVLAAAAARGRDVWVDLHDYDGVADFHRPWVDAGTHVFLSSDRLPGWRDFLRARVDAGARLAVCTHGAAGATALTPDGGFVEVDAVPVADVVDTNGAGDGFFAGVLDAHLRGAALTEALRAGAMHAARVVRTPGLAPAG</sequence>
<dbReference type="SUPFAM" id="SSF53613">
    <property type="entry name" value="Ribokinase-like"/>
    <property type="match status" value="1"/>
</dbReference>
<name>A0ABN2J7Z4_9MICO</name>
<dbReference type="Gene3D" id="3.40.1190.20">
    <property type="match status" value="1"/>
</dbReference>
<evidence type="ECO:0000259" key="4">
    <source>
        <dbReference type="Pfam" id="PF00294"/>
    </source>
</evidence>
<dbReference type="RefSeq" id="WP_344247090.1">
    <property type="nucleotide sequence ID" value="NZ_BAAAPM010000003.1"/>
</dbReference>
<keyword evidence="6" id="KW-1185">Reference proteome</keyword>
<dbReference type="PROSITE" id="PS00584">
    <property type="entry name" value="PFKB_KINASES_2"/>
    <property type="match status" value="1"/>
</dbReference>
<evidence type="ECO:0000256" key="2">
    <source>
        <dbReference type="ARBA" id="ARBA00022679"/>
    </source>
</evidence>
<comment type="caution">
    <text evidence="5">The sequence shown here is derived from an EMBL/GenBank/DDBJ whole genome shotgun (WGS) entry which is preliminary data.</text>
</comment>
<dbReference type="PANTHER" id="PTHR43320">
    <property type="entry name" value="SUGAR KINASE"/>
    <property type="match status" value="1"/>
</dbReference>
<dbReference type="Proteomes" id="UP001501138">
    <property type="component" value="Unassembled WGS sequence"/>
</dbReference>
<dbReference type="InterPro" id="IPR011611">
    <property type="entry name" value="PfkB_dom"/>
</dbReference>
<dbReference type="InterPro" id="IPR052700">
    <property type="entry name" value="Carb_kinase_PfkB-like"/>
</dbReference>
<reference evidence="5 6" key="1">
    <citation type="journal article" date="2019" name="Int. J. Syst. Evol. Microbiol.">
        <title>The Global Catalogue of Microorganisms (GCM) 10K type strain sequencing project: providing services to taxonomists for standard genome sequencing and annotation.</title>
        <authorList>
            <consortium name="The Broad Institute Genomics Platform"/>
            <consortium name="The Broad Institute Genome Sequencing Center for Infectious Disease"/>
            <person name="Wu L."/>
            <person name="Ma J."/>
        </authorList>
    </citation>
    <scope>NUCLEOTIDE SEQUENCE [LARGE SCALE GENOMIC DNA]</scope>
    <source>
        <strain evidence="5 6">JCM 15589</strain>
    </source>
</reference>
<evidence type="ECO:0000313" key="6">
    <source>
        <dbReference type="Proteomes" id="UP001501138"/>
    </source>
</evidence>
<evidence type="ECO:0000256" key="1">
    <source>
        <dbReference type="ARBA" id="ARBA00010688"/>
    </source>
</evidence>
<evidence type="ECO:0000313" key="5">
    <source>
        <dbReference type="EMBL" id="GAA1719767.1"/>
    </source>
</evidence>
<keyword evidence="2" id="KW-0808">Transferase</keyword>
<evidence type="ECO:0000256" key="3">
    <source>
        <dbReference type="ARBA" id="ARBA00022777"/>
    </source>
</evidence>
<proteinExistence type="inferred from homology"/>
<dbReference type="InterPro" id="IPR029056">
    <property type="entry name" value="Ribokinase-like"/>
</dbReference>
<accession>A0ABN2J7Z4</accession>
<dbReference type="PANTHER" id="PTHR43320:SF3">
    <property type="entry name" value="CARBOHYDRATE KINASE PFKB DOMAIN-CONTAINING PROTEIN"/>
    <property type="match status" value="1"/>
</dbReference>
<dbReference type="Pfam" id="PF00294">
    <property type="entry name" value="PfkB"/>
    <property type="match status" value="1"/>
</dbReference>
<feature type="domain" description="Carbohydrate kinase PfkB" evidence="4">
    <location>
        <begin position="206"/>
        <end position="285"/>
    </location>
</feature>
<dbReference type="InterPro" id="IPR002173">
    <property type="entry name" value="Carboh/pur_kinase_PfkB_CS"/>
</dbReference>
<protein>
    <recommendedName>
        <fullName evidence="4">Carbohydrate kinase PfkB domain-containing protein</fullName>
    </recommendedName>
</protein>
<gene>
    <name evidence="5" type="ORF">GCM10009809_14430</name>
</gene>